<keyword evidence="1" id="KW-0443">Lipid metabolism</keyword>
<dbReference type="Gene3D" id="3.40.1090.10">
    <property type="entry name" value="Cytosolic phospholipase A2 catalytic domain"/>
    <property type="match status" value="1"/>
</dbReference>
<evidence type="ECO:0000313" key="4">
    <source>
        <dbReference type="EMBL" id="KAF2147988.1"/>
    </source>
</evidence>
<proteinExistence type="predicted"/>
<organism evidence="4 5">
    <name type="scientific">Myriangium duriaei CBS 260.36</name>
    <dbReference type="NCBI Taxonomy" id="1168546"/>
    <lineage>
        <taxon>Eukaryota</taxon>
        <taxon>Fungi</taxon>
        <taxon>Dikarya</taxon>
        <taxon>Ascomycota</taxon>
        <taxon>Pezizomycotina</taxon>
        <taxon>Dothideomycetes</taxon>
        <taxon>Dothideomycetidae</taxon>
        <taxon>Myriangiales</taxon>
        <taxon>Myriangiaceae</taxon>
        <taxon>Myriangium</taxon>
    </lineage>
</organism>
<dbReference type="EMBL" id="ML996094">
    <property type="protein sequence ID" value="KAF2147988.1"/>
    <property type="molecule type" value="Genomic_DNA"/>
</dbReference>
<name>A0A9P4MCA3_9PEZI</name>
<evidence type="ECO:0000313" key="5">
    <source>
        <dbReference type="Proteomes" id="UP000799439"/>
    </source>
</evidence>
<dbReference type="PROSITE" id="PS51635">
    <property type="entry name" value="PNPLA"/>
    <property type="match status" value="1"/>
</dbReference>
<keyword evidence="5" id="KW-1185">Reference proteome</keyword>
<dbReference type="InterPro" id="IPR016035">
    <property type="entry name" value="Acyl_Trfase/lysoPLipase"/>
</dbReference>
<dbReference type="InterPro" id="IPR002641">
    <property type="entry name" value="PNPLA_dom"/>
</dbReference>
<dbReference type="GO" id="GO:0046486">
    <property type="term" value="P:glycerolipid metabolic process"/>
    <property type="evidence" value="ECO:0007669"/>
    <property type="project" value="UniProtKB-ARBA"/>
</dbReference>
<evidence type="ECO:0000256" key="1">
    <source>
        <dbReference type="ARBA" id="ARBA00023098"/>
    </source>
</evidence>
<comment type="caution">
    <text evidence="4">The sequence shown here is derived from an EMBL/GenBank/DDBJ whole genome shotgun (WGS) entry which is preliminary data.</text>
</comment>
<dbReference type="OrthoDB" id="1658288at2759"/>
<evidence type="ECO:0000256" key="2">
    <source>
        <dbReference type="PROSITE-ProRule" id="PRU01161"/>
    </source>
</evidence>
<sequence>MGKQAAQSGGGDSAAHPLLSLDGGGVRGLSSLYILKGIMQLLNHGRKKQGQQALEPFGVFHLIGGTGTGG</sequence>
<dbReference type="SUPFAM" id="SSF52151">
    <property type="entry name" value="FabD/lysophospholipase-like"/>
    <property type="match status" value="1"/>
</dbReference>
<accession>A0A9P4MCA3</accession>
<dbReference type="AlphaFoldDB" id="A0A9P4MCA3"/>
<protein>
    <recommendedName>
        <fullName evidence="3">PNPLA domain-containing protein</fullName>
    </recommendedName>
</protein>
<reference evidence="4" key="1">
    <citation type="journal article" date="2020" name="Stud. Mycol.">
        <title>101 Dothideomycetes genomes: a test case for predicting lifestyles and emergence of pathogens.</title>
        <authorList>
            <person name="Haridas S."/>
            <person name="Albert R."/>
            <person name="Binder M."/>
            <person name="Bloem J."/>
            <person name="Labutti K."/>
            <person name="Salamov A."/>
            <person name="Andreopoulos B."/>
            <person name="Baker S."/>
            <person name="Barry K."/>
            <person name="Bills G."/>
            <person name="Bluhm B."/>
            <person name="Cannon C."/>
            <person name="Castanera R."/>
            <person name="Culley D."/>
            <person name="Daum C."/>
            <person name="Ezra D."/>
            <person name="Gonzalez J."/>
            <person name="Henrissat B."/>
            <person name="Kuo A."/>
            <person name="Liang C."/>
            <person name="Lipzen A."/>
            <person name="Lutzoni F."/>
            <person name="Magnuson J."/>
            <person name="Mondo S."/>
            <person name="Nolan M."/>
            <person name="Ohm R."/>
            <person name="Pangilinan J."/>
            <person name="Park H.-J."/>
            <person name="Ramirez L."/>
            <person name="Alfaro M."/>
            <person name="Sun H."/>
            <person name="Tritt A."/>
            <person name="Yoshinaga Y."/>
            <person name="Zwiers L.-H."/>
            <person name="Turgeon B."/>
            <person name="Goodwin S."/>
            <person name="Spatafora J."/>
            <person name="Crous P."/>
            <person name="Grigoriev I."/>
        </authorList>
    </citation>
    <scope>NUCLEOTIDE SEQUENCE</scope>
    <source>
        <strain evidence="4">CBS 260.36</strain>
    </source>
</reference>
<evidence type="ECO:0000259" key="3">
    <source>
        <dbReference type="PROSITE" id="PS51635"/>
    </source>
</evidence>
<feature type="domain" description="PNPLA" evidence="3">
    <location>
        <begin position="19"/>
        <end position="70"/>
    </location>
</feature>
<gene>
    <name evidence="4" type="ORF">K461DRAFT_67215</name>
</gene>
<comment type="caution">
    <text evidence="2">Lacks conserved residue(s) required for the propagation of feature annotation.</text>
</comment>
<feature type="short sequence motif" description="GXGXXG" evidence="2">
    <location>
        <begin position="23"/>
        <end position="28"/>
    </location>
</feature>
<dbReference type="Proteomes" id="UP000799439">
    <property type="component" value="Unassembled WGS sequence"/>
</dbReference>